<sequence>MFSFGFFLQVLLAASSNNATETKTDPEHNWEIMVAGSLTGLGAGLTVFRIIFTPSNPEILDLRKKKFRNTITPPPDIRDLPSNLYSLLLRNQQFKKEK</sequence>
<proteinExistence type="predicted"/>
<name>A0A4Y2IYE4_ARAVE</name>
<evidence type="ECO:0000256" key="1">
    <source>
        <dbReference type="SAM" id="SignalP"/>
    </source>
</evidence>
<protein>
    <recommendedName>
        <fullName evidence="4">Transmembrane protein 242</fullName>
    </recommendedName>
</protein>
<feature type="signal peptide" evidence="1">
    <location>
        <begin position="1"/>
        <end position="19"/>
    </location>
</feature>
<evidence type="ECO:0008006" key="4">
    <source>
        <dbReference type="Google" id="ProtNLM"/>
    </source>
</evidence>
<comment type="caution">
    <text evidence="2">The sequence shown here is derived from an EMBL/GenBank/DDBJ whole genome shotgun (WGS) entry which is preliminary data.</text>
</comment>
<feature type="chain" id="PRO_5021473660" description="Transmembrane protein 242" evidence="1">
    <location>
        <begin position="20"/>
        <end position="98"/>
    </location>
</feature>
<gene>
    <name evidence="2" type="ORF">AVEN_104364_1</name>
</gene>
<keyword evidence="1" id="KW-0732">Signal</keyword>
<organism evidence="2 3">
    <name type="scientific">Araneus ventricosus</name>
    <name type="common">Orbweaver spider</name>
    <name type="synonym">Epeira ventricosa</name>
    <dbReference type="NCBI Taxonomy" id="182803"/>
    <lineage>
        <taxon>Eukaryota</taxon>
        <taxon>Metazoa</taxon>
        <taxon>Ecdysozoa</taxon>
        <taxon>Arthropoda</taxon>
        <taxon>Chelicerata</taxon>
        <taxon>Arachnida</taxon>
        <taxon>Araneae</taxon>
        <taxon>Araneomorphae</taxon>
        <taxon>Entelegynae</taxon>
        <taxon>Araneoidea</taxon>
        <taxon>Araneidae</taxon>
        <taxon>Araneus</taxon>
    </lineage>
</organism>
<accession>A0A4Y2IYE4</accession>
<evidence type="ECO:0000313" key="2">
    <source>
        <dbReference type="EMBL" id="GBM82961.1"/>
    </source>
</evidence>
<keyword evidence="3" id="KW-1185">Reference proteome</keyword>
<dbReference type="Proteomes" id="UP000499080">
    <property type="component" value="Unassembled WGS sequence"/>
</dbReference>
<dbReference type="EMBL" id="BGPR01187996">
    <property type="protein sequence ID" value="GBM82961.1"/>
    <property type="molecule type" value="Genomic_DNA"/>
</dbReference>
<reference evidence="2 3" key="1">
    <citation type="journal article" date="2019" name="Sci. Rep.">
        <title>Orb-weaving spider Araneus ventricosus genome elucidates the spidroin gene catalogue.</title>
        <authorList>
            <person name="Kono N."/>
            <person name="Nakamura H."/>
            <person name="Ohtoshi R."/>
            <person name="Moran D.A.P."/>
            <person name="Shinohara A."/>
            <person name="Yoshida Y."/>
            <person name="Fujiwara M."/>
            <person name="Mori M."/>
            <person name="Tomita M."/>
            <person name="Arakawa K."/>
        </authorList>
    </citation>
    <scope>NUCLEOTIDE SEQUENCE [LARGE SCALE GENOMIC DNA]</scope>
</reference>
<evidence type="ECO:0000313" key="3">
    <source>
        <dbReference type="Proteomes" id="UP000499080"/>
    </source>
</evidence>
<dbReference type="AlphaFoldDB" id="A0A4Y2IYE4"/>